<evidence type="ECO:0000256" key="4">
    <source>
        <dbReference type="ARBA" id="ARBA00022692"/>
    </source>
</evidence>
<dbReference type="GO" id="GO:0006031">
    <property type="term" value="P:chitin biosynthetic process"/>
    <property type="evidence" value="ECO:0007669"/>
    <property type="project" value="TreeGrafter"/>
</dbReference>
<dbReference type="GO" id="GO:0071944">
    <property type="term" value="C:cell periphery"/>
    <property type="evidence" value="ECO:0007669"/>
    <property type="project" value="TreeGrafter"/>
</dbReference>
<dbReference type="Pfam" id="PF03142">
    <property type="entry name" value="Chitin_synth_2"/>
    <property type="match status" value="1"/>
</dbReference>
<feature type="transmembrane region" description="Helical" evidence="8">
    <location>
        <begin position="197"/>
        <end position="217"/>
    </location>
</feature>
<keyword evidence="5 8" id="KW-1133">Transmembrane helix</keyword>
<feature type="transmembrane region" description="Helical" evidence="8">
    <location>
        <begin position="354"/>
        <end position="373"/>
    </location>
</feature>
<evidence type="ECO:0000313" key="9">
    <source>
        <dbReference type="EMBL" id="KAK2149791.1"/>
    </source>
</evidence>
<feature type="transmembrane region" description="Helical" evidence="8">
    <location>
        <begin position="168"/>
        <end position="191"/>
    </location>
</feature>
<comment type="caution">
    <text evidence="9">The sequence shown here is derived from an EMBL/GenBank/DDBJ whole genome shotgun (WGS) entry which is preliminary data.</text>
</comment>
<keyword evidence="3" id="KW-0328">Glycosyltransferase</keyword>
<feature type="transmembrane region" description="Helical" evidence="8">
    <location>
        <begin position="238"/>
        <end position="260"/>
    </location>
</feature>
<evidence type="ECO:0000256" key="8">
    <source>
        <dbReference type="SAM" id="Phobius"/>
    </source>
</evidence>
<dbReference type="SUPFAM" id="SSF53448">
    <property type="entry name" value="Nucleotide-diphospho-sugar transferases"/>
    <property type="match status" value="1"/>
</dbReference>
<comment type="subcellular location">
    <subcellularLocation>
        <location evidence="1">Membrane</location>
        <topology evidence="1">Multi-pass membrane protein</topology>
    </subcellularLocation>
</comment>
<feature type="compositionally biased region" description="Polar residues" evidence="7">
    <location>
        <begin position="657"/>
        <end position="680"/>
    </location>
</feature>
<feature type="transmembrane region" description="Helical" evidence="8">
    <location>
        <begin position="1226"/>
        <end position="1247"/>
    </location>
</feature>
<dbReference type="EMBL" id="JAODUP010000436">
    <property type="protein sequence ID" value="KAK2149791.1"/>
    <property type="molecule type" value="Genomic_DNA"/>
</dbReference>
<accession>A0AAD9JB34</accession>
<dbReference type="GO" id="GO:0016020">
    <property type="term" value="C:membrane"/>
    <property type="evidence" value="ECO:0007669"/>
    <property type="project" value="UniProtKB-SubCell"/>
</dbReference>
<dbReference type="GO" id="GO:0004100">
    <property type="term" value="F:chitin synthase activity"/>
    <property type="evidence" value="ECO:0007669"/>
    <property type="project" value="UniProtKB-EC"/>
</dbReference>
<protein>
    <recommendedName>
        <fullName evidence="2">chitin synthase</fullName>
        <ecNumber evidence="2">2.4.1.16</ecNumber>
    </recommendedName>
</protein>
<feature type="region of interest" description="Disordered" evidence="7">
    <location>
        <begin position="657"/>
        <end position="736"/>
    </location>
</feature>
<dbReference type="PANTHER" id="PTHR22914">
    <property type="entry name" value="CHITIN SYNTHASE"/>
    <property type="match status" value="1"/>
</dbReference>
<keyword evidence="4 8" id="KW-0812">Transmembrane</keyword>
<feature type="transmembrane region" description="Helical" evidence="8">
    <location>
        <begin position="1190"/>
        <end position="1214"/>
    </location>
</feature>
<gene>
    <name evidence="9" type="ORF">LSH36_436g01018</name>
</gene>
<evidence type="ECO:0000313" key="10">
    <source>
        <dbReference type="Proteomes" id="UP001208570"/>
    </source>
</evidence>
<keyword evidence="10" id="KW-1185">Reference proteome</keyword>
<evidence type="ECO:0000256" key="1">
    <source>
        <dbReference type="ARBA" id="ARBA00004141"/>
    </source>
</evidence>
<feature type="transmembrane region" description="Helical" evidence="8">
    <location>
        <begin position="321"/>
        <end position="342"/>
    </location>
</feature>
<feature type="region of interest" description="Disordered" evidence="7">
    <location>
        <begin position="787"/>
        <end position="818"/>
    </location>
</feature>
<feature type="transmembrane region" description="Helical" evidence="8">
    <location>
        <begin position="97"/>
        <end position="116"/>
    </location>
</feature>
<feature type="transmembrane region" description="Helical" evidence="8">
    <location>
        <begin position="1428"/>
        <end position="1449"/>
    </location>
</feature>
<dbReference type="InterPro" id="IPR004835">
    <property type="entry name" value="Chitin_synth"/>
</dbReference>
<dbReference type="InterPro" id="IPR029044">
    <property type="entry name" value="Nucleotide-diphossugar_trans"/>
</dbReference>
<feature type="compositionally biased region" description="Basic and acidic residues" evidence="7">
    <location>
        <begin position="711"/>
        <end position="721"/>
    </location>
</feature>
<name>A0AAD9JB34_9ANNE</name>
<evidence type="ECO:0000256" key="5">
    <source>
        <dbReference type="ARBA" id="ARBA00022989"/>
    </source>
</evidence>
<evidence type="ECO:0000256" key="2">
    <source>
        <dbReference type="ARBA" id="ARBA00012543"/>
    </source>
</evidence>
<organism evidence="9 10">
    <name type="scientific">Paralvinella palmiformis</name>
    <dbReference type="NCBI Taxonomy" id="53620"/>
    <lineage>
        <taxon>Eukaryota</taxon>
        <taxon>Metazoa</taxon>
        <taxon>Spiralia</taxon>
        <taxon>Lophotrochozoa</taxon>
        <taxon>Annelida</taxon>
        <taxon>Polychaeta</taxon>
        <taxon>Sedentaria</taxon>
        <taxon>Canalipalpata</taxon>
        <taxon>Terebellida</taxon>
        <taxon>Terebelliformia</taxon>
        <taxon>Alvinellidae</taxon>
        <taxon>Paralvinella</taxon>
    </lineage>
</organism>
<feature type="compositionally biased region" description="Low complexity" evidence="7">
    <location>
        <begin position="725"/>
        <end position="734"/>
    </location>
</feature>
<evidence type="ECO:0000256" key="6">
    <source>
        <dbReference type="ARBA" id="ARBA00023136"/>
    </source>
</evidence>
<keyword evidence="6 8" id="KW-0472">Membrane</keyword>
<evidence type="ECO:0000256" key="7">
    <source>
        <dbReference type="SAM" id="MobiDB-lite"/>
    </source>
</evidence>
<feature type="transmembrane region" description="Helical" evidence="8">
    <location>
        <begin position="1161"/>
        <end position="1184"/>
    </location>
</feature>
<feature type="transmembrane region" description="Helical" evidence="8">
    <location>
        <begin position="1259"/>
        <end position="1281"/>
    </location>
</feature>
<evidence type="ECO:0000256" key="3">
    <source>
        <dbReference type="ARBA" id="ARBA00022676"/>
    </source>
</evidence>
<feature type="compositionally biased region" description="Polar residues" evidence="7">
    <location>
        <begin position="688"/>
        <end position="710"/>
    </location>
</feature>
<dbReference type="Proteomes" id="UP001208570">
    <property type="component" value="Unassembled WGS sequence"/>
</dbReference>
<proteinExistence type="predicted"/>
<feature type="compositionally biased region" description="Basic residues" evidence="7">
    <location>
        <begin position="804"/>
        <end position="818"/>
    </location>
</feature>
<feature type="transmembrane region" description="Helical" evidence="8">
    <location>
        <begin position="1126"/>
        <end position="1149"/>
    </location>
</feature>
<sequence>MFILLMIEDGPQMTGSSLMMHRERSSSYHNKEDIWLIYGGNPLSTRDAFSRATGCRAFQKNNVTRKIYADGSLGRGTLTSFAEASSYAVFSLEVAPLLPTQLLLPLLSVVLSITLVHEQWKYYKEGFAGSSRRKLDANFILEPKQSENVSDNKESCEPMKNKKCKLKIFFLIVFGLSGIWCALAIGAILALASLVSWFHAVCIPASLFLLSLCWHPLVQVYIVKSADGTLLGRWKATCLYTIIRALVIFMALNITMLVQLRQHGILDRMFFTSLWHGLKSCQQPAILYPMLSHLASGLGVHVLGYVGAALGLAGTTLSVPFFVATPLSVTIVLLLCGSLNVVPFSNAQCFDLGIAMWCACALALISWLAPIIVRGKEVTRNCHSLLMPFEEIFIQPSWNAIFIEQHLSLSYMHEGISAEKIPIAGEEDPCRRIFMCTTMFREADFEMARLLSSIAQVSRSKKLCNVYMEAHIFMDNGTQDTHITDFGSQLVSLLEDKIGVSPKDANAYTTPYGVQLNWMLPGGMPFFVHLKDPNKVKAKKRWSQIMYMSYVLNFRVSNYDKLHDANLRAHSSDSGSTIADSLCLGYASEREWQKNIKSLANDEDKINDIYPNLTRLTSALDSKTKRYLRESKRKLAQMVKEGPYFINFHKLTSTEIPVNTPETSTTDIAGLNTSSDTGLGTSDDVISVASSAEKNDNNSDASGSRQSSTTREGDEPWRDYEGDISSNNESSMSSIHARFSQRTREYVRQNGEVVYENVPYPIEEDANCYYNLPYRPNLLHLHQGDEPVNKHQRNNSALSGKPLRNNRHRREHGQGHAVRKPFARTTNVKDETNNGAVKDSNHIKELRELNAMKALYDQSANRLGSNEFTGTCKCSNPSFCKDLLLPKAMPTDGHMEVRKLAKGFKEERCLNAICETPGSSLIHIHDDSTANFLLQDDSHSSIIDDHTYILATDADMEFTDSSVLDLLNLCHYDRRVGGACGRTHPIGQKTGPLVWYQKFEYAKDFWMIKSAQNVIGSVMCCPGCFSLYRARAVRDILKHYASPTSSSFDVFIKDTGEDRWMCTLMMLQGWKLEYTAFCDNTTFCPDTFSEFMRQRRRWVLSDLANMLLVFRNVFRLTQNNDSFSIAYILYLAQMFSIVLLSPASTVVIIAGGLDIVYGVPYALVAPILGVLILTYALICILGSMRLQERVSLVLTMFLGLTMLLVVVGGSVFVVQDIMTDIHENTLIFQEYYLILLLIAALVFAAFVHPKETWILSHGLSYLLGFPAMQILLPIYSMCNIVDQSWGTREKNESKSPPVSCFAKNRKKYHKSLSKKSGLECGKSKLETETKTSEQSPIEEKTVVCPREHFRPMSDETHKREFSFWSNLRQAVLGNNNVSGLQDDKLNSGLRTLRNLCLLGLLLINCLWLVLLSVLYYNVDLNLAKLNVYGLIAGAVYGLVLLIQLLGMGIHRIEAVFTRFGRAVFGGTKPIWIQYRVPDT</sequence>
<keyword evidence="3" id="KW-0808">Transferase</keyword>
<reference evidence="9" key="1">
    <citation type="journal article" date="2023" name="Mol. Biol. Evol.">
        <title>Third-Generation Sequencing Reveals the Adaptive Role of the Epigenome in Three Deep-Sea Polychaetes.</title>
        <authorList>
            <person name="Perez M."/>
            <person name="Aroh O."/>
            <person name="Sun Y."/>
            <person name="Lan Y."/>
            <person name="Juniper S.K."/>
            <person name="Young C.R."/>
            <person name="Angers B."/>
            <person name="Qian P.Y."/>
        </authorList>
    </citation>
    <scope>NUCLEOTIDE SEQUENCE</scope>
    <source>
        <strain evidence="9">P08H-3</strain>
    </source>
</reference>
<dbReference type="EC" id="2.4.1.16" evidence="2"/>
<dbReference type="PANTHER" id="PTHR22914:SF41">
    <property type="entry name" value="CHITIN SYNTHASE 7"/>
    <property type="match status" value="1"/>
</dbReference>
<feature type="transmembrane region" description="Helical" evidence="8">
    <location>
        <begin position="1395"/>
        <end position="1416"/>
    </location>
</feature>